<dbReference type="Proteomes" id="UP001307849">
    <property type="component" value="Unassembled WGS sequence"/>
</dbReference>
<dbReference type="EMBL" id="JAVHJM010000001">
    <property type="protein sequence ID" value="KAK6521299.1"/>
    <property type="molecule type" value="Genomic_DNA"/>
</dbReference>
<gene>
    <name evidence="1" type="ORF">TWF506_001523</name>
</gene>
<proteinExistence type="predicted"/>
<dbReference type="AlphaFoldDB" id="A0AAN8NTA1"/>
<reference evidence="1 2" key="1">
    <citation type="submission" date="2019-10" db="EMBL/GenBank/DDBJ databases">
        <authorList>
            <person name="Palmer J.M."/>
        </authorList>
    </citation>
    <scope>NUCLEOTIDE SEQUENCE [LARGE SCALE GENOMIC DNA]</scope>
    <source>
        <strain evidence="1 2">TWF506</strain>
    </source>
</reference>
<protein>
    <submittedName>
        <fullName evidence="1">Uncharacterized protein</fullName>
    </submittedName>
</protein>
<sequence>MRGPCILGRMTRLTGALSCLMPGVLFYIPRAGWLTGAWYGSWSCREGSMSRRDQTGPGGGRAGAKLVQVPLIVPYGHPDLLNPGSIPSWDRSDGFDSNLIVDC</sequence>
<comment type="caution">
    <text evidence="1">The sequence shown here is derived from an EMBL/GenBank/DDBJ whole genome shotgun (WGS) entry which is preliminary data.</text>
</comment>
<name>A0AAN8NTA1_9PEZI</name>
<evidence type="ECO:0000313" key="2">
    <source>
        <dbReference type="Proteomes" id="UP001307849"/>
    </source>
</evidence>
<evidence type="ECO:0000313" key="1">
    <source>
        <dbReference type="EMBL" id="KAK6521299.1"/>
    </source>
</evidence>
<keyword evidence="2" id="KW-1185">Reference proteome</keyword>
<organism evidence="1 2">
    <name type="scientific">Arthrobotrys conoides</name>
    <dbReference type="NCBI Taxonomy" id="74498"/>
    <lineage>
        <taxon>Eukaryota</taxon>
        <taxon>Fungi</taxon>
        <taxon>Dikarya</taxon>
        <taxon>Ascomycota</taxon>
        <taxon>Pezizomycotina</taxon>
        <taxon>Orbiliomycetes</taxon>
        <taxon>Orbiliales</taxon>
        <taxon>Orbiliaceae</taxon>
        <taxon>Arthrobotrys</taxon>
    </lineage>
</organism>
<accession>A0AAN8NTA1</accession>